<dbReference type="Proteomes" id="UP000095728">
    <property type="component" value="Unassembled WGS sequence"/>
</dbReference>
<name>A0A1E5RDJ3_9ASCO</name>
<dbReference type="GO" id="GO:0008080">
    <property type="term" value="F:N-acetyltransferase activity"/>
    <property type="evidence" value="ECO:0007669"/>
    <property type="project" value="TreeGrafter"/>
</dbReference>
<dbReference type="PANTHER" id="PTHR28037:SF2">
    <property type="entry name" value="ACR018CP"/>
    <property type="match status" value="1"/>
</dbReference>
<organism evidence="1 2">
    <name type="scientific">Hanseniaspora osmophila</name>
    <dbReference type="NCBI Taxonomy" id="56408"/>
    <lineage>
        <taxon>Eukaryota</taxon>
        <taxon>Fungi</taxon>
        <taxon>Dikarya</taxon>
        <taxon>Ascomycota</taxon>
        <taxon>Saccharomycotina</taxon>
        <taxon>Saccharomycetes</taxon>
        <taxon>Saccharomycodales</taxon>
        <taxon>Saccharomycodaceae</taxon>
        <taxon>Hanseniaspora</taxon>
    </lineage>
</organism>
<protein>
    <submittedName>
        <fullName evidence="1">Uncharacterized protein</fullName>
    </submittedName>
</protein>
<comment type="caution">
    <text evidence="1">The sequence shown here is derived from an EMBL/GenBank/DDBJ whole genome shotgun (WGS) entry which is preliminary data.</text>
</comment>
<accession>A0A1E5RDJ3</accession>
<evidence type="ECO:0000313" key="1">
    <source>
        <dbReference type="EMBL" id="OEJ84967.1"/>
    </source>
</evidence>
<keyword evidence="2" id="KW-1185">Reference proteome</keyword>
<dbReference type="InParanoid" id="A0A1E5RDJ3"/>
<sequence>MLARPLSEVEKTIALETLNNKRNGILSAVVFSSDQEEALREDDTATLASIRSYRVGSSLIKKALQLLVYENPELQVCINDDLKYEQIKTINYHDVLNKLDFDNVIDEKINCYHSIPLYLLREIFNKTKFELNKPLWRMFIVDENMLVFHGHESLFDNFSVMNLQKKLYNTIGTLQSKKNDQQQSGQVLFESKFAKHFDFPKSIFDSSKLYLPAVAKDLLQLQTQSFFKNVYLQTIKKPIDFFNSTPQYEILNHKTSIVFNFNDLCGSTVFGNISPSQFQNLKKALELENITLKTFMASLSMMCLQPFTASMNKDDFISFCFPIDLRKDLLYYEKDNASLGGLVYKKIIVECPLAMISDSAYDNATFHNGYDPKNVKIPKADPKFAEKLFEYKFNQVAAHIQSSVDQRVKVWKRNKFNDDDFKRMKFGKKDAQEQKYFEINDLTDFKLEPKGGKTSEKYKPKEIFFVKSENPESFMSLSFTYCELSGMNICIQYPEGYNMDDYVSNFETLITRLVES</sequence>
<reference evidence="2" key="1">
    <citation type="journal article" date="2016" name="Genome Announc.">
        <title>Genome sequences of three species of Hanseniaspora isolated from spontaneous wine fermentations.</title>
        <authorList>
            <person name="Sternes P.R."/>
            <person name="Lee D."/>
            <person name="Kutyna D.R."/>
            <person name="Borneman A.R."/>
        </authorList>
    </citation>
    <scope>NUCLEOTIDE SEQUENCE [LARGE SCALE GENOMIC DNA]</scope>
    <source>
        <strain evidence="2">AWRI3579</strain>
    </source>
</reference>
<dbReference type="PANTHER" id="PTHR28037">
    <property type="entry name" value="ALCOHOL O-ACETYLTRANSFERASE 1-RELATED"/>
    <property type="match status" value="1"/>
</dbReference>
<dbReference type="AlphaFoldDB" id="A0A1E5RDJ3"/>
<evidence type="ECO:0000313" key="2">
    <source>
        <dbReference type="Proteomes" id="UP000095728"/>
    </source>
</evidence>
<dbReference type="FunCoup" id="A0A1E5RDJ3">
    <property type="interactions" value="2"/>
</dbReference>
<dbReference type="EMBL" id="LPNM01000007">
    <property type="protein sequence ID" value="OEJ84967.1"/>
    <property type="molecule type" value="Genomic_DNA"/>
</dbReference>
<proteinExistence type="predicted"/>
<gene>
    <name evidence="1" type="ORF">AWRI3579_g1799</name>
</gene>
<dbReference type="OrthoDB" id="4040999at2759"/>
<dbReference type="InterPro" id="IPR052058">
    <property type="entry name" value="Alcohol_O-acetyltransferase"/>
</dbReference>